<protein>
    <submittedName>
        <fullName evidence="2">Uncharacterized protein</fullName>
    </submittedName>
</protein>
<dbReference type="EMBL" id="JAECZO010000008">
    <property type="protein sequence ID" value="KAK7200806.1"/>
    <property type="molecule type" value="Genomic_DNA"/>
</dbReference>
<dbReference type="Proteomes" id="UP001430356">
    <property type="component" value="Unassembled WGS sequence"/>
</dbReference>
<gene>
    <name evidence="2" type="ORF">NESM_000139000</name>
</gene>
<accession>A0AAW0F4N7</accession>
<reference evidence="2 3" key="1">
    <citation type="journal article" date="2021" name="MBio">
        <title>A New Model Trypanosomatid, Novymonas esmeraldas: Genomic Perception of Its 'Candidatus Pandoraea novymonadis' Endosymbiont.</title>
        <authorList>
            <person name="Zakharova A."/>
            <person name="Saura A."/>
            <person name="Butenko A."/>
            <person name="Podesvova L."/>
            <person name="Warmusova S."/>
            <person name="Kostygov A.Y."/>
            <person name="Nenarokova A."/>
            <person name="Lukes J."/>
            <person name="Opperdoes F.R."/>
            <person name="Yurchenko V."/>
        </authorList>
    </citation>
    <scope>NUCLEOTIDE SEQUENCE [LARGE SCALE GENOMIC DNA]</scope>
    <source>
        <strain evidence="2 3">E262AT.01</strain>
    </source>
</reference>
<feature type="region of interest" description="Disordered" evidence="1">
    <location>
        <begin position="262"/>
        <end position="282"/>
    </location>
</feature>
<keyword evidence="3" id="KW-1185">Reference proteome</keyword>
<proteinExistence type="predicted"/>
<comment type="caution">
    <text evidence="2">The sequence shown here is derived from an EMBL/GenBank/DDBJ whole genome shotgun (WGS) entry which is preliminary data.</text>
</comment>
<evidence type="ECO:0000256" key="1">
    <source>
        <dbReference type="SAM" id="MobiDB-lite"/>
    </source>
</evidence>
<evidence type="ECO:0000313" key="3">
    <source>
        <dbReference type="Proteomes" id="UP001430356"/>
    </source>
</evidence>
<evidence type="ECO:0000313" key="2">
    <source>
        <dbReference type="EMBL" id="KAK7200806.1"/>
    </source>
</evidence>
<organism evidence="2 3">
    <name type="scientific">Novymonas esmeraldas</name>
    <dbReference type="NCBI Taxonomy" id="1808958"/>
    <lineage>
        <taxon>Eukaryota</taxon>
        <taxon>Discoba</taxon>
        <taxon>Euglenozoa</taxon>
        <taxon>Kinetoplastea</taxon>
        <taxon>Metakinetoplastina</taxon>
        <taxon>Trypanosomatida</taxon>
        <taxon>Trypanosomatidae</taxon>
        <taxon>Novymonas</taxon>
    </lineage>
</organism>
<sequence>MWAFEAFAEGLTATSKPGSAADTAAAAAASLSPPRHLYKKNRNNDLFDAHGKLLDAAGAHLVTTWRTHHAFSGRCALVCPGGTGDGGSATATARSFGGPRWAEQARAAYQDWSIAFRLRANAADEPHILLSVAPAYFPNLVSATGETLAASPETLASLPSAPCAEEEVVYDRRVLETPLIWEEPYALSVECTPHGVFLWSDHWSIFGKKIADRCLELRHRVAGRSGAPTSPVSDPPTPAAGEADASAFYDAALRLRWSVPEATQQRSATTAPTLSVDLKTSDSGSNTASTAAAAAATAGTAAGSASSADEGSWRCLIDLSLPLDDVSSRAAFRPYVTLMEGGDAVELL</sequence>
<name>A0AAW0F4N7_9TRYP</name>
<dbReference type="AlphaFoldDB" id="A0AAW0F4N7"/>
<feature type="compositionally biased region" description="Polar residues" evidence="1">
    <location>
        <begin position="262"/>
        <end position="273"/>
    </location>
</feature>